<proteinExistence type="inferred from homology"/>
<dbReference type="InterPro" id="IPR015947">
    <property type="entry name" value="PUA-like_sf"/>
</dbReference>
<dbReference type="Pfam" id="PF00696">
    <property type="entry name" value="AA_kinase"/>
    <property type="match status" value="1"/>
</dbReference>
<dbReference type="PROSITE" id="PS50890">
    <property type="entry name" value="PUA"/>
    <property type="match status" value="1"/>
</dbReference>
<evidence type="ECO:0000313" key="11">
    <source>
        <dbReference type="Proteomes" id="UP000741863"/>
    </source>
</evidence>
<name>A0ABS2PAX7_9BACL</name>
<evidence type="ECO:0000313" key="10">
    <source>
        <dbReference type="EMBL" id="MBM7632474.1"/>
    </source>
</evidence>
<feature type="domain" description="PUA" evidence="9">
    <location>
        <begin position="275"/>
        <end position="349"/>
    </location>
</feature>
<dbReference type="PANTHER" id="PTHR43654">
    <property type="entry name" value="GLUTAMATE 5-KINASE"/>
    <property type="match status" value="1"/>
</dbReference>
<comment type="catalytic activity">
    <reaction evidence="8">
        <text>L-glutamate + ATP = L-glutamyl 5-phosphate + ADP</text>
        <dbReference type="Rhea" id="RHEA:14877"/>
        <dbReference type="ChEBI" id="CHEBI:29985"/>
        <dbReference type="ChEBI" id="CHEBI:30616"/>
        <dbReference type="ChEBI" id="CHEBI:58274"/>
        <dbReference type="ChEBI" id="CHEBI:456216"/>
        <dbReference type="EC" id="2.7.2.11"/>
    </reaction>
</comment>
<dbReference type="CDD" id="cd21157">
    <property type="entry name" value="PUA_G5K"/>
    <property type="match status" value="1"/>
</dbReference>
<dbReference type="Proteomes" id="UP000741863">
    <property type="component" value="Unassembled WGS sequence"/>
</dbReference>
<keyword evidence="4 8" id="KW-0808">Transferase</keyword>
<keyword evidence="5 8" id="KW-0547">Nucleotide-binding</keyword>
<dbReference type="HAMAP" id="MF_00456">
    <property type="entry name" value="ProB"/>
    <property type="match status" value="1"/>
</dbReference>
<keyword evidence="11" id="KW-1185">Reference proteome</keyword>
<dbReference type="PROSITE" id="PS00902">
    <property type="entry name" value="GLUTAMATE_5_KINASE"/>
    <property type="match status" value="1"/>
</dbReference>
<comment type="subcellular location">
    <subcellularLocation>
        <location evidence="8">Cytoplasm</location>
    </subcellularLocation>
</comment>
<dbReference type="NCBIfam" id="TIGR01027">
    <property type="entry name" value="proB"/>
    <property type="match status" value="1"/>
</dbReference>
<evidence type="ECO:0000259" key="9">
    <source>
        <dbReference type="SMART" id="SM00359"/>
    </source>
</evidence>
<feature type="binding site" evidence="8">
    <location>
        <position position="49"/>
    </location>
    <ligand>
        <name>substrate</name>
    </ligand>
</feature>
<dbReference type="PRINTS" id="PR00474">
    <property type="entry name" value="GLU5KINASE"/>
</dbReference>
<evidence type="ECO:0000256" key="6">
    <source>
        <dbReference type="ARBA" id="ARBA00022777"/>
    </source>
</evidence>
<dbReference type="RefSeq" id="WP_204696762.1">
    <property type="nucleotide sequence ID" value="NZ_JAFBEC010000004.1"/>
</dbReference>
<dbReference type="GO" id="GO:0004349">
    <property type="term" value="F:glutamate 5-kinase activity"/>
    <property type="evidence" value="ECO:0007669"/>
    <property type="project" value="UniProtKB-EC"/>
</dbReference>
<feature type="binding site" evidence="8">
    <location>
        <position position="148"/>
    </location>
    <ligand>
        <name>substrate</name>
    </ligand>
</feature>
<dbReference type="InterPro" id="IPR002478">
    <property type="entry name" value="PUA"/>
</dbReference>
<dbReference type="InterPro" id="IPR005715">
    <property type="entry name" value="Glu_5kinase/COase_Synthase"/>
</dbReference>
<dbReference type="Gene3D" id="2.30.130.10">
    <property type="entry name" value="PUA domain"/>
    <property type="match status" value="1"/>
</dbReference>
<dbReference type="InterPro" id="IPR011529">
    <property type="entry name" value="Glu_5kinase"/>
</dbReference>
<evidence type="ECO:0000256" key="5">
    <source>
        <dbReference type="ARBA" id="ARBA00022741"/>
    </source>
</evidence>
<keyword evidence="3 8" id="KW-0641">Proline biosynthesis</keyword>
<dbReference type="SUPFAM" id="SSF53633">
    <property type="entry name" value="Carbamate kinase-like"/>
    <property type="match status" value="1"/>
</dbReference>
<evidence type="ECO:0000256" key="4">
    <source>
        <dbReference type="ARBA" id="ARBA00022679"/>
    </source>
</evidence>
<dbReference type="InterPro" id="IPR041739">
    <property type="entry name" value="G5K_ProB"/>
</dbReference>
<organism evidence="10 11">
    <name type="scientific">Geomicrobium sediminis</name>
    <dbReference type="NCBI Taxonomy" id="1347788"/>
    <lineage>
        <taxon>Bacteria</taxon>
        <taxon>Bacillati</taxon>
        <taxon>Bacillota</taxon>
        <taxon>Bacilli</taxon>
        <taxon>Bacillales</taxon>
        <taxon>Geomicrobium</taxon>
    </lineage>
</organism>
<comment type="caution">
    <text evidence="10">The sequence shown here is derived from an EMBL/GenBank/DDBJ whole genome shotgun (WGS) entry which is preliminary data.</text>
</comment>
<dbReference type="Pfam" id="PF01472">
    <property type="entry name" value="PUA"/>
    <property type="match status" value="1"/>
</dbReference>
<comment type="similarity">
    <text evidence="8">Belongs to the glutamate 5-kinase family.</text>
</comment>
<dbReference type="InterPro" id="IPR001057">
    <property type="entry name" value="Glu/AcGlu_kinase"/>
</dbReference>
<dbReference type="EC" id="2.7.2.11" evidence="8"/>
<feature type="binding site" evidence="8">
    <location>
        <begin position="168"/>
        <end position="169"/>
    </location>
    <ligand>
        <name>ATP</name>
        <dbReference type="ChEBI" id="CHEBI:30616"/>
    </ligand>
</feature>
<reference evidence="10 11" key="1">
    <citation type="submission" date="2021-01" db="EMBL/GenBank/DDBJ databases">
        <title>Genomic Encyclopedia of Type Strains, Phase IV (KMG-IV): sequencing the most valuable type-strain genomes for metagenomic binning, comparative biology and taxonomic classification.</title>
        <authorList>
            <person name="Goeker M."/>
        </authorList>
    </citation>
    <scope>NUCLEOTIDE SEQUENCE [LARGE SCALE GENOMIC DNA]</scope>
    <source>
        <strain evidence="10 11">DSM 25540</strain>
    </source>
</reference>
<evidence type="ECO:0000256" key="1">
    <source>
        <dbReference type="ARBA" id="ARBA00022490"/>
    </source>
</evidence>
<gene>
    <name evidence="8" type="primary">proB</name>
    <name evidence="10" type="ORF">JOD17_001568</name>
</gene>
<keyword evidence="7 8" id="KW-0067">ATP-binding</keyword>
<dbReference type="PIRSF" id="PIRSF000729">
    <property type="entry name" value="GK"/>
    <property type="match status" value="1"/>
</dbReference>
<feature type="binding site" evidence="8">
    <location>
        <begin position="209"/>
        <end position="215"/>
    </location>
    <ligand>
        <name>ATP</name>
        <dbReference type="ChEBI" id="CHEBI:30616"/>
    </ligand>
</feature>
<dbReference type="InterPro" id="IPR036393">
    <property type="entry name" value="AceGlu_kinase-like_sf"/>
</dbReference>
<dbReference type="Gene3D" id="3.40.1160.10">
    <property type="entry name" value="Acetylglutamate kinase-like"/>
    <property type="match status" value="1"/>
</dbReference>
<evidence type="ECO:0000256" key="3">
    <source>
        <dbReference type="ARBA" id="ARBA00022650"/>
    </source>
</evidence>
<accession>A0ABS2PAX7</accession>
<protein>
    <recommendedName>
        <fullName evidence="8">Glutamate 5-kinase</fullName>
        <ecNumber evidence="8">2.7.2.11</ecNumber>
    </recommendedName>
    <alternativeName>
        <fullName evidence="8">Gamma-glutamyl kinase</fullName>
        <shortName evidence="8">GK</shortName>
    </alternativeName>
</protein>
<evidence type="ECO:0000256" key="2">
    <source>
        <dbReference type="ARBA" id="ARBA00022605"/>
    </source>
</evidence>
<evidence type="ECO:0000256" key="7">
    <source>
        <dbReference type="ARBA" id="ARBA00022840"/>
    </source>
</evidence>
<dbReference type="PANTHER" id="PTHR43654:SF1">
    <property type="entry name" value="ISOPENTENYL PHOSPHATE KINASE"/>
    <property type="match status" value="1"/>
</dbReference>
<keyword evidence="1 8" id="KW-0963">Cytoplasm</keyword>
<dbReference type="SMART" id="SM00359">
    <property type="entry name" value="PUA"/>
    <property type="match status" value="1"/>
</dbReference>
<feature type="binding site" evidence="8">
    <location>
        <position position="9"/>
    </location>
    <ligand>
        <name>ATP</name>
        <dbReference type="ChEBI" id="CHEBI:30616"/>
    </ligand>
</feature>
<feature type="binding site" evidence="8">
    <location>
        <position position="136"/>
    </location>
    <ligand>
        <name>substrate</name>
    </ligand>
</feature>
<comment type="function">
    <text evidence="8">Catalyzes the transfer of a phosphate group to glutamate to form L-glutamate 5-phosphate.</text>
</comment>
<dbReference type="InterPro" id="IPR001048">
    <property type="entry name" value="Asp/Glu/Uridylate_kinase"/>
</dbReference>
<dbReference type="EMBL" id="JAFBEC010000004">
    <property type="protein sequence ID" value="MBM7632474.1"/>
    <property type="molecule type" value="Genomic_DNA"/>
</dbReference>
<sequence length="370" mass="40774">MNTKRIVIKIGSSSLAKRDGGIAHERIIHYSRAIGELHQRGYEIILISSGAVAAGFQKIGYRTRPTTTAKKQAAAAVGQGLLMEAYEKAFLQQSIAVAQLLLTRSTFSHEEQYNNAYQTLAELLRRRVIPIINENDSIAIEELTFGDNDWLSSLVAGLLNADQLLLLTDVDGVYNAHPSQPDAKRIEHLNVITDSFINEMDDKRSSLGTGGMKSKLEAAKRAQSLGINTFIGRAESEEELIRAVNGNGKGTYVERQPNTWTKNRQWVGLHSEIEGRIMIDDGAKDAMLYRGKSLLAVGIKKVEASFEKGAIIAVYDRDGLLVGKGRSALSSNELGTANETSIVCIHRDHWVSHQKGRMIDESNKTTSDRL</sequence>
<keyword evidence="6 8" id="KW-0418">Kinase</keyword>
<comment type="pathway">
    <text evidence="8">Amino-acid biosynthesis; L-proline biosynthesis; L-glutamate 5-semialdehyde from L-glutamate: step 1/2.</text>
</comment>
<dbReference type="InterPro" id="IPR019797">
    <property type="entry name" value="Glutamate_5-kinase_CS"/>
</dbReference>
<evidence type="ECO:0000256" key="8">
    <source>
        <dbReference type="HAMAP-Rule" id="MF_00456"/>
    </source>
</evidence>
<keyword evidence="2 8" id="KW-0028">Amino-acid biosynthesis</keyword>
<dbReference type="InterPro" id="IPR036974">
    <property type="entry name" value="PUA_sf"/>
</dbReference>
<dbReference type="SUPFAM" id="SSF88697">
    <property type="entry name" value="PUA domain-like"/>
    <property type="match status" value="1"/>
</dbReference>
<dbReference type="CDD" id="cd04242">
    <property type="entry name" value="AAK_G5K_ProB"/>
    <property type="match status" value="1"/>
</dbReference>